<evidence type="ECO:0000256" key="3">
    <source>
        <dbReference type="ARBA" id="ARBA00023110"/>
    </source>
</evidence>
<evidence type="ECO:0000313" key="8">
    <source>
        <dbReference type="RefSeq" id="XP_035827979.1"/>
    </source>
</evidence>
<dbReference type="Proteomes" id="UP000694888">
    <property type="component" value="Unplaced"/>
</dbReference>
<keyword evidence="7" id="KW-1185">Reference proteome</keyword>
<protein>
    <recommendedName>
        <fullName evidence="2 5">peptidylprolyl isomerase</fullName>
        <ecNumber evidence="2 5">5.2.1.8</ecNumber>
    </recommendedName>
</protein>
<gene>
    <name evidence="8" type="primary">LOC101860120</name>
</gene>
<reference evidence="8" key="1">
    <citation type="submission" date="2025-08" db="UniProtKB">
        <authorList>
            <consortium name="RefSeq"/>
        </authorList>
    </citation>
    <scope>IDENTIFICATION</scope>
</reference>
<proteinExistence type="predicted"/>
<dbReference type="InterPro" id="IPR050689">
    <property type="entry name" value="FKBP-type_PPIase"/>
</dbReference>
<dbReference type="PROSITE" id="PS50059">
    <property type="entry name" value="FKBP_PPIASE"/>
    <property type="match status" value="1"/>
</dbReference>
<dbReference type="RefSeq" id="XP_035827979.1">
    <property type="nucleotide sequence ID" value="XM_035972086.1"/>
</dbReference>
<evidence type="ECO:0000259" key="6">
    <source>
        <dbReference type="PROSITE" id="PS50059"/>
    </source>
</evidence>
<sequence length="124" mass="13689">MGVEKQIISPGDGATYPKTGQTVVIHYTASLVDGLKIDSSRDRGHPFKFRIGKGEVIKDEQGGASAISVLPRFCLWGSRLPWCYSKKCHPDFRHRASEDGMTAAPETIHHHLPKTSHHAAIFVL</sequence>
<dbReference type="EC" id="5.2.1.8" evidence="2 5"/>
<dbReference type="Pfam" id="PF00254">
    <property type="entry name" value="FKBP_C"/>
    <property type="match status" value="1"/>
</dbReference>
<dbReference type="SUPFAM" id="SSF54534">
    <property type="entry name" value="FKBP-like"/>
    <property type="match status" value="1"/>
</dbReference>
<name>A0ABM1VZY6_APLCA</name>
<keyword evidence="3 5" id="KW-0697">Rotamase</keyword>
<evidence type="ECO:0000256" key="5">
    <source>
        <dbReference type="PROSITE-ProRule" id="PRU00277"/>
    </source>
</evidence>
<evidence type="ECO:0000313" key="7">
    <source>
        <dbReference type="Proteomes" id="UP000694888"/>
    </source>
</evidence>
<dbReference type="GeneID" id="101860120"/>
<dbReference type="PANTHER" id="PTHR10516:SF443">
    <property type="entry name" value="FK506-BINDING PROTEIN 59-RELATED"/>
    <property type="match status" value="1"/>
</dbReference>
<dbReference type="InterPro" id="IPR046357">
    <property type="entry name" value="PPIase_dom_sf"/>
</dbReference>
<comment type="catalytic activity">
    <reaction evidence="1 5">
        <text>[protein]-peptidylproline (omega=180) = [protein]-peptidylproline (omega=0)</text>
        <dbReference type="Rhea" id="RHEA:16237"/>
        <dbReference type="Rhea" id="RHEA-COMP:10747"/>
        <dbReference type="Rhea" id="RHEA-COMP:10748"/>
        <dbReference type="ChEBI" id="CHEBI:83833"/>
        <dbReference type="ChEBI" id="CHEBI:83834"/>
        <dbReference type="EC" id="5.2.1.8"/>
    </reaction>
</comment>
<evidence type="ECO:0000256" key="2">
    <source>
        <dbReference type="ARBA" id="ARBA00013194"/>
    </source>
</evidence>
<dbReference type="InterPro" id="IPR001179">
    <property type="entry name" value="PPIase_FKBP_dom"/>
</dbReference>
<accession>A0ABM1VZY6</accession>
<dbReference type="GO" id="GO:0016853">
    <property type="term" value="F:isomerase activity"/>
    <property type="evidence" value="ECO:0007669"/>
    <property type="project" value="UniProtKB-KW"/>
</dbReference>
<dbReference type="PANTHER" id="PTHR10516">
    <property type="entry name" value="PEPTIDYL-PROLYL CIS-TRANS ISOMERASE"/>
    <property type="match status" value="1"/>
</dbReference>
<organism evidence="7 8">
    <name type="scientific">Aplysia californica</name>
    <name type="common">California sea hare</name>
    <dbReference type="NCBI Taxonomy" id="6500"/>
    <lineage>
        <taxon>Eukaryota</taxon>
        <taxon>Metazoa</taxon>
        <taxon>Spiralia</taxon>
        <taxon>Lophotrochozoa</taxon>
        <taxon>Mollusca</taxon>
        <taxon>Gastropoda</taxon>
        <taxon>Heterobranchia</taxon>
        <taxon>Euthyneura</taxon>
        <taxon>Tectipleura</taxon>
        <taxon>Aplysiida</taxon>
        <taxon>Aplysioidea</taxon>
        <taxon>Aplysiidae</taxon>
        <taxon>Aplysia</taxon>
    </lineage>
</organism>
<evidence type="ECO:0000256" key="1">
    <source>
        <dbReference type="ARBA" id="ARBA00000971"/>
    </source>
</evidence>
<evidence type="ECO:0000256" key="4">
    <source>
        <dbReference type="ARBA" id="ARBA00023235"/>
    </source>
</evidence>
<dbReference type="Gene3D" id="3.10.50.40">
    <property type="match status" value="1"/>
</dbReference>
<feature type="domain" description="PPIase FKBP-type" evidence="6">
    <location>
        <begin position="20"/>
        <end position="58"/>
    </location>
</feature>
<keyword evidence="4 5" id="KW-0413">Isomerase</keyword>